<accession>A0ABD4XLN7</accession>
<dbReference type="AlphaFoldDB" id="A0ABD4XLN7"/>
<gene>
    <name evidence="1" type="ORF">G9403_09990</name>
</gene>
<dbReference type="Proteomes" id="UP001215461">
    <property type="component" value="Unassembled WGS sequence"/>
</dbReference>
<protein>
    <submittedName>
        <fullName evidence="1">NAD(P)/FAD-dependent oxidoreductase</fullName>
    </submittedName>
</protein>
<dbReference type="InterPro" id="IPR016156">
    <property type="entry name" value="FAD/NAD-linked_Rdtase_dimer_sf"/>
</dbReference>
<organism evidence="1 2">
    <name type="scientific">Weissella paramesenteroides</name>
    <name type="common">Leuconostoc paramesenteroides</name>
    <dbReference type="NCBI Taxonomy" id="1249"/>
    <lineage>
        <taxon>Bacteria</taxon>
        <taxon>Bacillati</taxon>
        <taxon>Bacillota</taxon>
        <taxon>Bacilli</taxon>
        <taxon>Lactobacillales</taxon>
        <taxon>Lactobacillaceae</taxon>
        <taxon>Weissella</taxon>
    </lineage>
</organism>
<sequence length="52" mass="5747">DQRENGTIVYFLRGNQLAGVLVWNVVVDLDDVRNLIANPPADGKLVGLLKEK</sequence>
<comment type="caution">
    <text evidence="1">The sequence shown here is derived from an EMBL/GenBank/DDBJ whole genome shotgun (WGS) entry which is preliminary data.</text>
</comment>
<evidence type="ECO:0000313" key="1">
    <source>
        <dbReference type="EMBL" id="MDF8371950.1"/>
    </source>
</evidence>
<proteinExistence type="predicted"/>
<reference evidence="1 2" key="1">
    <citation type="submission" date="2020-03" db="EMBL/GenBank/DDBJ databases">
        <title>Comparative genomics of Weissella paramesenteroides.</title>
        <authorList>
            <person name="Kant R."/>
            <person name="Takala T."/>
            <person name="Saris P."/>
        </authorList>
    </citation>
    <scope>NUCLEOTIDE SEQUENCE [LARGE SCALE GENOMIC DNA]</scope>
    <source>
        <strain evidence="1 2">SJ27-4</strain>
    </source>
</reference>
<dbReference type="Gene3D" id="3.30.390.30">
    <property type="match status" value="1"/>
</dbReference>
<feature type="non-terminal residue" evidence="1">
    <location>
        <position position="1"/>
    </location>
</feature>
<name>A0ABD4XLN7_WEIPA</name>
<dbReference type="SUPFAM" id="SSF55424">
    <property type="entry name" value="FAD/NAD-linked reductases, dimerisation (C-terminal) domain"/>
    <property type="match status" value="1"/>
</dbReference>
<evidence type="ECO:0000313" key="2">
    <source>
        <dbReference type="Proteomes" id="UP001215461"/>
    </source>
</evidence>
<dbReference type="EMBL" id="JAANXN010000017">
    <property type="protein sequence ID" value="MDF8371950.1"/>
    <property type="molecule type" value="Genomic_DNA"/>
</dbReference>